<dbReference type="RefSeq" id="WP_181829464.1">
    <property type="nucleotide sequence ID" value="NZ_CP104757.1"/>
</dbReference>
<sequence length="100" mass="10703">MRYSAIAVAMLCIAAGTPVYSFAADPCEVVLCMYGKATGSSGGRECRSAGRAFFNIVKKNKHGFLPNHTLNARKAFLGECTSADPEAVNKILSRFGRVRG</sequence>
<dbReference type="InterPro" id="IPR009989">
    <property type="entry name" value="TrbM"/>
</dbReference>
<evidence type="ECO:0000256" key="1">
    <source>
        <dbReference type="SAM" id="SignalP"/>
    </source>
</evidence>
<dbReference type="Pfam" id="PF07424">
    <property type="entry name" value="TrbM"/>
    <property type="match status" value="1"/>
</dbReference>
<keyword evidence="1" id="KW-0732">Signal</keyword>
<feature type="signal peptide" evidence="1">
    <location>
        <begin position="1"/>
        <end position="23"/>
    </location>
</feature>
<dbReference type="EMBL" id="JACERK010000004">
    <property type="protein sequence ID" value="MBA5232557.1"/>
    <property type="molecule type" value="Genomic_DNA"/>
</dbReference>
<evidence type="ECO:0000313" key="3">
    <source>
        <dbReference type="Proteomes" id="UP000530038"/>
    </source>
</evidence>
<comment type="caution">
    <text evidence="2">The sequence shown here is derived from an EMBL/GenBank/DDBJ whole genome shotgun (WGS) entry which is preliminary data.</text>
</comment>
<accession>A0ABR5ZDB4</accession>
<reference evidence="2 3" key="1">
    <citation type="submission" date="2020-07" db="EMBL/GenBank/DDBJ databases">
        <title>Characterization of Pectobacterium aroidearum strains causing soft rot on Amorphophallus konjac.</title>
        <authorList>
            <person name="Xie H."/>
        </authorList>
    </citation>
    <scope>NUCLEOTIDE SEQUENCE [LARGE SCALE GENOMIC DNA]</scope>
    <source>
        <strain evidence="2 3">MY10</strain>
    </source>
</reference>
<feature type="chain" id="PRO_5045635291" evidence="1">
    <location>
        <begin position="24"/>
        <end position="100"/>
    </location>
</feature>
<name>A0ABR5ZDB4_9GAMM</name>
<evidence type="ECO:0000313" key="2">
    <source>
        <dbReference type="EMBL" id="MBA5232557.1"/>
    </source>
</evidence>
<proteinExistence type="predicted"/>
<keyword evidence="3" id="KW-1185">Reference proteome</keyword>
<protein>
    <submittedName>
        <fullName evidence="2">KikA from plasmid origin</fullName>
    </submittedName>
</protein>
<organism evidence="2 3">
    <name type="scientific">Pectobacterium aroidearum</name>
    <dbReference type="NCBI Taxonomy" id="1201031"/>
    <lineage>
        <taxon>Bacteria</taxon>
        <taxon>Pseudomonadati</taxon>
        <taxon>Pseudomonadota</taxon>
        <taxon>Gammaproteobacteria</taxon>
        <taxon>Enterobacterales</taxon>
        <taxon>Pectobacteriaceae</taxon>
        <taxon>Pectobacterium</taxon>
    </lineage>
</organism>
<gene>
    <name evidence="2" type="ORF">H2Y56_10565</name>
</gene>
<dbReference type="Proteomes" id="UP000530038">
    <property type="component" value="Unassembled WGS sequence"/>
</dbReference>